<keyword evidence="9" id="KW-0460">Magnesium</keyword>
<dbReference type="NCBIfam" id="TIGR01525">
    <property type="entry name" value="ATPase-IB_hvy"/>
    <property type="match status" value="1"/>
</dbReference>
<evidence type="ECO:0000256" key="6">
    <source>
        <dbReference type="ARBA" id="ARBA00022737"/>
    </source>
</evidence>
<dbReference type="Gene3D" id="2.70.150.10">
    <property type="entry name" value="Calcium-transporting ATPase, cytoplasmic transduction domain A"/>
    <property type="match status" value="1"/>
</dbReference>
<keyword evidence="10" id="KW-1278">Translocase</keyword>
<dbReference type="GO" id="GO:0055070">
    <property type="term" value="P:copper ion homeostasis"/>
    <property type="evidence" value="ECO:0007669"/>
    <property type="project" value="TreeGrafter"/>
</dbReference>
<feature type="transmembrane region" description="Helical" evidence="15">
    <location>
        <begin position="746"/>
        <end position="774"/>
    </location>
</feature>
<dbReference type="InterPro" id="IPR008250">
    <property type="entry name" value="ATPase_P-typ_transduc_dom_A_sf"/>
</dbReference>
<dbReference type="FunFam" id="2.70.150.10:FF:000068">
    <property type="entry name" value="Copper resistance-associated P-type ATPase"/>
    <property type="match status" value="1"/>
</dbReference>
<evidence type="ECO:0000256" key="12">
    <source>
        <dbReference type="ARBA" id="ARBA00023008"/>
    </source>
</evidence>
<evidence type="ECO:0000256" key="10">
    <source>
        <dbReference type="ARBA" id="ARBA00022967"/>
    </source>
</evidence>
<comment type="caution">
    <text evidence="18">The sequence shown here is derived from an EMBL/GenBank/DDBJ whole genome shotgun (WGS) entry which is preliminary data.</text>
</comment>
<dbReference type="SUPFAM" id="SSF81660">
    <property type="entry name" value="Metal cation-transporting ATPase, ATP-binding domain N"/>
    <property type="match status" value="1"/>
</dbReference>
<dbReference type="SFLD" id="SFLDG00002">
    <property type="entry name" value="C1.7:_P-type_atpase_like"/>
    <property type="match status" value="1"/>
</dbReference>
<dbReference type="InterPro" id="IPR006121">
    <property type="entry name" value="HMA_dom"/>
</dbReference>
<keyword evidence="14 15" id="KW-0472">Membrane</keyword>
<dbReference type="SUPFAM" id="SSF55008">
    <property type="entry name" value="HMA, heavy metal-associated domain"/>
    <property type="match status" value="3"/>
</dbReference>
<name>A0A0J9X475_GEOCN</name>
<dbReference type="GO" id="GO:0005507">
    <property type="term" value="F:copper ion binding"/>
    <property type="evidence" value="ECO:0007669"/>
    <property type="project" value="InterPro"/>
</dbReference>
<organism evidence="18 19">
    <name type="scientific">Geotrichum candidum</name>
    <name type="common">Oospora lactis</name>
    <name type="synonym">Dipodascus geotrichum</name>
    <dbReference type="NCBI Taxonomy" id="1173061"/>
    <lineage>
        <taxon>Eukaryota</taxon>
        <taxon>Fungi</taxon>
        <taxon>Dikarya</taxon>
        <taxon>Ascomycota</taxon>
        <taxon>Saccharomycotina</taxon>
        <taxon>Dipodascomycetes</taxon>
        <taxon>Dipodascales</taxon>
        <taxon>Dipodascaceae</taxon>
        <taxon>Geotrichum</taxon>
    </lineage>
</organism>
<reference evidence="18" key="1">
    <citation type="submission" date="2014-03" db="EMBL/GenBank/DDBJ databases">
        <authorList>
            <person name="Casaregola S."/>
        </authorList>
    </citation>
    <scope>NUCLEOTIDE SEQUENCE [LARGE SCALE GENOMIC DNA]</scope>
    <source>
        <strain evidence="18">CLIB 918</strain>
    </source>
</reference>
<keyword evidence="5 15" id="KW-0479">Metal-binding</keyword>
<feature type="transmembrane region" description="Helical" evidence="15">
    <location>
        <begin position="1123"/>
        <end position="1142"/>
    </location>
</feature>
<evidence type="ECO:0000256" key="8">
    <source>
        <dbReference type="ARBA" id="ARBA00022840"/>
    </source>
</evidence>
<dbReference type="STRING" id="1173061.A0A0J9X475"/>
<keyword evidence="19" id="KW-1185">Reference proteome</keyword>
<feature type="region of interest" description="Disordered" evidence="16">
    <location>
        <begin position="105"/>
        <end position="126"/>
    </location>
</feature>
<dbReference type="InterPro" id="IPR036163">
    <property type="entry name" value="HMA_dom_sf"/>
</dbReference>
<dbReference type="InterPro" id="IPR036412">
    <property type="entry name" value="HAD-like_sf"/>
</dbReference>
<dbReference type="OrthoDB" id="432719at2759"/>
<keyword evidence="12" id="KW-0186">Copper</keyword>
<dbReference type="SUPFAM" id="SSF81653">
    <property type="entry name" value="Calcium ATPase, transduction domain A"/>
    <property type="match status" value="1"/>
</dbReference>
<keyword evidence="6" id="KW-0677">Repeat</keyword>
<dbReference type="Gene3D" id="3.40.1110.10">
    <property type="entry name" value="Calcium-transporting ATPase, cytoplasmic domain N"/>
    <property type="match status" value="1"/>
</dbReference>
<feature type="domain" description="HMA" evidence="17">
    <location>
        <begin position="231"/>
        <end position="297"/>
    </location>
</feature>
<dbReference type="PRINTS" id="PR00119">
    <property type="entry name" value="CATATPASE"/>
</dbReference>
<gene>
    <name evidence="18" type="ORF">BN980_GECA02s04217g</name>
</gene>
<keyword evidence="3" id="KW-0813">Transport</keyword>
<dbReference type="InterPro" id="IPR023299">
    <property type="entry name" value="ATPase_P-typ_cyto_dom_N"/>
</dbReference>
<dbReference type="InterPro" id="IPR006122">
    <property type="entry name" value="HMA_Cu_ion-bd"/>
</dbReference>
<evidence type="ECO:0000256" key="2">
    <source>
        <dbReference type="ARBA" id="ARBA00006024"/>
    </source>
</evidence>
<dbReference type="PROSITE" id="PS01047">
    <property type="entry name" value="HMA_1"/>
    <property type="match status" value="2"/>
</dbReference>
<evidence type="ECO:0000256" key="11">
    <source>
        <dbReference type="ARBA" id="ARBA00022989"/>
    </source>
</evidence>
<evidence type="ECO:0000256" key="14">
    <source>
        <dbReference type="ARBA" id="ARBA00023136"/>
    </source>
</evidence>
<dbReference type="GO" id="GO:0043682">
    <property type="term" value="F:P-type divalent copper transporter activity"/>
    <property type="evidence" value="ECO:0007669"/>
    <property type="project" value="TreeGrafter"/>
</dbReference>
<keyword evidence="4 15" id="KW-0812">Transmembrane</keyword>
<comment type="subcellular location">
    <subcellularLocation>
        <location evidence="1">Endomembrane system</location>
        <topology evidence="1">Multi-pass membrane protein</topology>
    </subcellularLocation>
    <subcellularLocation>
        <location evidence="15">Membrane</location>
    </subcellularLocation>
</comment>
<dbReference type="CDD" id="cd02094">
    <property type="entry name" value="P-type_ATPase_Cu-like"/>
    <property type="match status" value="1"/>
</dbReference>
<evidence type="ECO:0000256" key="9">
    <source>
        <dbReference type="ARBA" id="ARBA00022842"/>
    </source>
</evidence>
<sequence>MEYYIFALDNIHCQSCQESIVRVLEPIVPSDHVLVDIAEKTVTVAVPTRTEDIKHQIIERLYNAGFDVITVDDHGADTPFGHSLWDILWGKRKRTKKHHEYCKSCQDEKRQRKSTSSSATDEKNGGSLEGVTIVDSAVETQLYRVIFSIGGMTCAACQNSVSAAVSDRLPEVTEFGVDLLTKSGMAVVDDKRLANRIQQIIEDVGYDCEVVEIVPLEKQASDPEDEHNKLFKVSASLGGMTCASCVNAVNEQVKLLPFIKSFNVSLMNNSAEFVITEPKVNVDKIKNAIEDAGYEFSVVSIMPVVTVKSQSRTVNLSVTGMFCGHCPERINEVFSSYGNAVTVDDPITMDHPYIKFTYIPNPPQTTIRTILNNIKAISPEFSVEIVHPITLEERSKQMAAAERKKILYRAIFSVVAAIPTFILGIVGMSLLPKTNSFRVYLDEPLWVGSVSRVTWAMFIISTFVYFYSANVFHTKAYKEITSLWRPGTSWRRRLFKFGSMNLLMSLGTTISYFASIALLILAAHSENSTMAMQHHGQGGYTTTYFDSVVFLTMFLLLGRLLEAFSKAKTASAVSLLGKLRPDTVHLVEDYSGPGQQTESSQVVSIDLIEAGDYIKILPGMSPPADSIVVEGKSSWDESALTGESLPVEHGIGQQIYAGTINTGGVPVIAKVVAVEGSSMLDQIVEAVRQGQLHRAPIERVADRITGIFVPFVTLIAIITWVVWLGLGLSGKLPESYLDIEVGGWTVWALQFAIAVFVVACPCGIGLAAPTALFVGTGLAAKYGILAKGGGEAFQEGSRIDVICFDKTGTLTEGGEPKVTHEKVIFNNNGDASISKNLPLRQIARDLELSSTHPLGIAIRNHVESDPAKNIQNPILVSQDLTETSGRGLKGSILHHHLTGNICEALIGSEKFMRENVSDDDHTLDDESIQAEIHEWKQQGNSIVFVGVRFLDDTKFKPALVMAVADKIRDEAPFVIKKLQSMGIETWMITGDNHVTAAAVAAQVNIPENQVIAEVLPSQKADKIKFLQKTLTSKRNSGRAVVAMVGDGINDAPSLSAADVGIAIGSGSDIALSSAKFVLLQKPTVLTTSGDDGETTEVKADYLSSILTLIDLSRTVFRRIKFNFAWALVYNCVAIPIAAGVIYPYKNSRLDPVWAALAMALSSVSVITSSLLLKFYKPPSISKI</sequence>
<evidence type="ECO:0000256" key="7">
    <source>
        <dbReference type="ARBA" id="ARBA00022741"/>
    </source>
</evidence>
<dbReference type="InterPro" id="IPR027256">
    <property type="entry name" value="P-typ_ATPase_IB"/>
</dbReference>
<dbReference type="CDD" id="cd00371">
    <property type="entry name" value="HMA"/>
    <property type="match status" value="2"/>
</dbReference>
<dbReference type="PANTHER" id="PTHR43520:SF32">
    <property type="entry name" value="COPPER RESISTANCE P-TYPE ATPASE (EUROFUNG)"/>
    <property type="match status" value="1"/>
</dbReference>
<dbReference type="InterPro" id="IPR023214">
    <property type="entry name" value="HAD_sf"/>
</dbReference>
<evidence type="ECO:0000256" key="1">
    <source>
        <dbReference type="ARBA" id="ARBA00004127"/>
    </source>
</evidence>
<dbReference type="InterPro" id="IPR017969">
    <property type="entry name" value="Heavy-metal-associated_CS"/>
</dbReference>
<protein>
    <submittedName>
        <fullName evidence="18">Similar to Saccharomyces cerevisiae YDR270W CCC2 Cu(+2)-transporting P-type ATPase</fullName>
    </submittedName>
</protein>
<dbReference type="Gene3D" id="3.30.70.100">
    <property type="match status" value="3"/>
</dbReference>
<dbReference type="InterPro" id="IPR018303">
    <property type="entry name" value="ATPase_P-typ_P_site"/>
</dbReference>
<dbReference type="NCBIfam" id="TIGR00003">
    <property type="entry name" value="copper ion binding protein"/>
    <property type="match status" value="1"/>
</dbReference>
<dbReference type="PANTHER" id="PTHR43520">
    <property type="entry name" value="ATP7, ISOFORM B"/>
    <property type="match status" value="1"/>
</dbReference>
<dbReference type="InterPro" id="IPR044492">
    <property type="entry name" value="P_typ_ATPase_HD_dom"/>
</dbReference>
<evidence type="ECO:0000256" key="13">
    <source>
        <dbReference type="ARBA" id="ARBA00023065"/>
    </source>
</evidence>
<dbReference type="PROSITE" id="PS50846">
    <property type="entry name" value="HMA_2"/>
    <property type="match status" value="1"/>
</dbReference>
<evidence type="ECO:0000256" key="16">
    <source>
        <dbReference type="SAM" id="MobiDB-lite"/>
    </source>
</evidence>
<dbReference type="PROSITE" id="PS00154">
    <property type="entry name" value="ATPASE_E1_E2"/>
    <property type="match status" value="1"/>
</dbReference>
<dbReference type="EMBL" id="CCBN010000002">
    <property type="protein sequence ID" value="CDO51992.1"/>
    <property type="molecule type" value="Genomic_DNA"/>
</dbReference>
<dbReference type="NCBIfam" id="TIGR01494">
    <property type="entry name" value="ATPase_P-type"/>
    <property type="match status" value="2"/>
</dbReference>
<feature type="transmembrane region" description="Helical" evidence="15">
    <location>
        <begin position="406"/>
        <end position="430"/>
    </location>
</feature>
<comment type="similarity">
    <text evidence="2 15">Belongs to the cation transport ATPase (P-type) (TC 3.A.3) family. Type IB subfamily.</text>
</comment>
<keyword evidence="7 15" id="KW-0547">Nucleotide-binding</keyword>
<dbReference type="SUPFAM" id="SSF81665">
    <property type="entry name" value="Calcium ATPase, transmembrane domain M"/>
    <property type="match status" value="1"/>
</dbReference>
<dbReference type="GO" id="GO:0005524">
    <property type="term" value="F:ATP binding"/>
    <property type="evidence" value="ECO:0007669"/>
    <property type="project" value="UniProtKB-UniRule"/>
</dbReference>
<dbReference type="Pfam" id="PF00702">
    <property type="entry name" value="Hydrolase"/>
    <property type="match status" value="1"/>
</dbReference>
<dbReference type="AlphaFoldDB" id="A0A0J9X475"/>
<evidence type="ECO:0000313" key="19">
    <source>
        <dbReference type="Proteomes" id="UP000242525"/>
    </source>
</evidence>
<dbReference type="SFLD" id="SFLDS00003">
    <property type="entry name" value="Haloacid_Dehalogenase"/>
    <property type="match status" value="1"/>
</dbReference>
<dbReference type="InterPro" id="IPR023298">
    <property type="entry name" value="ATPase_P-typ_TM_dom_sf"/>
</dbReference>
<dbReference type="Gene3D" id="3.40.50.1000">
    <property type="entry name" value="HAD superfamily/HAD-like"/>
    <property type="match status" value="1"/>
</dbReference>
<feature type="transmembrane region" description="Helical" evidence="15">
    <location>
        <begin position="1154"/>
        <end position="1175"/>
    </location>
</feature>
<keyword evidence="11 15" id="KW-1133">Transmembrane helix</keyword>
<dbReference type="GO" id="GO:0016020">
    <property type="term" value="C:membrane"/>
    <property type="evidence" value="ECO:0007669"/>
    <property type="project" value="UniProtKB-SubCell"/>
</dbReference>
<evidence type="ECO:0000256" key="15">
    <source>
        <dbReference type="RuleBase" id="RU362081"/>
    </source>
</evidence>
<dbReference type="Pfam" id="PF00403">
    <property type="entry name" value="HMA"/>
    <property type="match status" value="1"/>
</dbReference>
<feature type="transmembrane region" description="Helical" evidence="15">
    <location>
        <begin position="501"/>
        <end position="523"/>
    </location>
</feature>
<dbReference type="Proteomes" id="UP000242525">
    <property type="component" value="Unassembled WGS sequence"/>
</dbReference>
<dbReference type="InterPro" id="IPR001757">
    <property type="entry name" value="P_typ_ATPase"/>
</dbReference>
<evidence type="ECO:0000256" key="4">
    <source>
        <dbReference type="ARBA" id="ARBA00022692"/>
    </source>
</evidence>
<dbReference type="FunFam" id="3.30.70.100:FF:000001">
    <property type="entry name" value="ATPase copper transporting beta"/>
    <property type="match status" value="1"/>
</dbReference>
<evidence type="ECO:0000256" key="3">
    <source>
        <dbReference type="ARBA" id="ARBA00022448"/>
    </source>
</evidence>
<keyword evidence="8 15" id="KW-0067">ATP-binding</keyword>
<feature type="transmembrane region" description="Helical" evidence="15">
    <location>
        <begin position="543"/>
        <end position="561"/>
    </location>
</feature>
<feature type="transmembrane region" description="Helical" evidence="15">
    <location>
        <begin position="704"/>
        <end position="726"/>
    </location>
</feature>
<proteinExistence type="inferred from homology"/>
<evidence type="ECO:0000259" key="17">
    <source>
        <dbReference type="PROSITE" id="PS50846"/>
    </source>
</evidence>
<dbReference type="InterPro" id="IPR059000">
    <property type="entry name" value="ATPase_P-type_domA"/>
</dbReference>
<dbReference type="GO" id="GO:0016887">
    <property type="term" value="F:ATP hydrolysis activity"/>
    <property type="evidence" value="ECO:0007669"/>
    <property type="project" value="InterPro"/>
</dbReference>
<evidence type="ECO:0000256" key="5">
    <source>
        <dbReference type="ARBA" id="ARBA00022723"/>
    </source>
</evidence>
<feature type="transmembrane region" description="Helical" evidence="15">
    <location>
        <begin position="450"/>
        <end position="468"/>
    </location>
</feature>
<evidence type="ECO:0000313" key="18">
    <source>
        <dbReference type="EMBL" id="CDO51992.1"/>
    </source>
</evidence>
<dbReference type="SUPFAM" id="SSF56784">
    <property type="entry name" value="HAD-like"/>
    <property type="match status" value="1"/>
</dbReference>
<accession>A0A0J9X475</accession>
<dbReference type="Pfam" id="PF00122">
    <property type="entry name" value="E1-E2_ATPase"/>
    <property type="match status" value="1"/>
</dbReference>
<keyword evidence="13" id="KW-0406">Ion transport</keyword>
<dbReference type="SFLD" id="SFLDF00027">
    <property type="entry name" value="p-type_atpase"/>
    <property type="match status" value="1"/>
</dbReference>